<dbReference type="PANTHER" id="PTHR23113">
    <property type="entry name" value="GUANINE NUCLEOTIDE EXCHANGE FACTOR"/>
    <property type="match status" value="1"/>
</dbReference>
<keyword evidence="1 2" id="KW-0344">Guanine-nucleotide releasing factor</keyword>
<evidence type="ECO:0000256" key="3">
    <source>
        <dbReference type="SAM" id="MobiDB-lite"/>
    </source>
</evidence>
<dbReference type="OrthoDB" id="546434at2759"/>
<dbReference type="GO" id="GO:0005085">
    <property type="term" value="F:guanyl-nucleotide exchange factor activity"/>
    <property type="evidence" value="ECO:0007669"/>
    <property type="project" value="UniProtKB-KW"/>
</dbReference>
<sequence>MSQQSSNQRTTPTSQGSNHKLAATMIPKISYKPSKSRNRNSENSHSGNHSISRVDHRQIGADIDSSSDSESPRKKIKSRVLNQNLAATTIEITKTSSSRRQHSVSSHKNSRRVEDSNHQNSNSNANSNSVTIERRRVKRRVPIQEGNSTSSASHKIRGESVSRSSKSRSIVHEEKLLVVKRSPKSKNNCPLKFSTTLTVDHYYIQRNPQPLDGKLVSELNGSINKSSIKLDEELQYVVPYNFIPGPTAPKQPGHDHRRTKSASSVSKTSNLLADLFLDDDCSLQFFSLDFGTSYVTSLEDDDPLSDNTLVSYSPNFFTFEAVPAPLVEKLRQQEIVNQVLRIVYDNRAPLQDYNGFNLTNVMIPDENEVKYLTMNKIVYIDCISPSSFFDFRFGPKVTENLPDKFHLFVWHNLGIPPLPIAKNVEKALKNLDPQYMSHIAQYIFLWLYYYPEDFYDSPNCADIILKMTKKMVTKNTNLVLCQAAIIRALVLALKNKTNAIEEFSPKLPSPNMRGVLQITDLMELNVDPSVLANHFMYIDLEMMHKLQRREFVHDNWKTRPELSTNINSMIERFNEVSAFIATTILVDSERQRVKFITFWINVMDTARKNKNYHLLAEIDAALNCLPIRRLKSSWKQVNQHILEKYNQLKNFFNNKDFKNEMIESPEITMPFLGLFLSELSQTFDDEPLKRPLPSGSDGYNMGLHRKYYSIVENIFADWGTDLRFELDIKLLEECRVLSGRARRPEDLILPSINFESVRPNEKRFLDEYLKKC</sequence>
<dbReference type="InterPro" id="IPR036964">
    <property type="entry name" value="RASGEF_cat_dom_sf"/>
</dbReference>
<dbReference type="VEuPathDB" id="TrichDB:TRFO_02595"/>
<dbReference type="Proteomes" id="UP000179807">
    <property type="component" value="Unassembled WGS sequence"/>
</dbReference>
<feature type="region of interest" description="Disordered" evidence="3">
    <location>
        <begin position="1"/>
        <end position="169"/>
    </location>
</feature>
<dbReference type="AlphaFoldDB" id="A0A1J4L265"/>
<dbReference type="InterPro" id="IPR008937">
    <property type="entry name" value="Ras-like_GEF"/>
</dbReference>
<dbReference type="SUPFAM" id="SSF48366">
    <property type="entry name" value="Ras GEF"/>
    <property type="match status" value="1"/>
</dbReference>
<dbReference type="GeneID" id="94825488"/>
<protein>
    <recommendedName>
        <fullName evidence="4">Ras-GEF domain-containing protein</fullName>
    </recommendedName>
</protein>
<evidence type="ECO:0000313" key="6">
    <source>
        <dbReference type="Proteomes" id="UP000179807"/>
    </source>
</evidence>
<comment type="caution">
    <text evidence="5">The sequence shown here is derived from an EMBL/GenBank/DDBJ whole genome shotgun (WGS) entry which is preliminary data.</text>
</comment>
<feature type="domain" description="Ras-GEF" evidence="4">
    <location>
        <begin position="527"/>
        <end position="751"/>
    </location>
</feature>
<reference evidence="5" key="1">
    <citation type="submission" date="2016-10" db="EMBL/GenBank/DDBJ databases">
        <authorList>
            <person name="Benchimol M."/>
            <person name="Almeida L.G."/>
            <person name="Vasconcelos A.T."/>
            <person name="Perreira-Neves A."/>
            <person name="Rosa I.A."/>
            <person name="Tasca T."/>
            <person name="Bogo M.R."/>
            <person name="de Souza W."/>
        </authorList>
    </citation>
    <scope>NUCLEOTIDE SEQUENCE [LARGE SCALE GENOMIC DNA]</scope>
    <source>
        <strain evidence="5">K</strain>
    </source>
</reference>
<dbReference type="GO" id="GO:0007264">
    <property type="term" value="P:small GTPase-mediated signal transduction"/>
    <property type="evidence" value="ECO:0007669"/>
    <property type="project" value="InterPro"/>
</dbReference>
<dbReference type="Pfam" id="PF00617">
    <property type="entry name" value="RasGEF"/>
    <property type="match status" value="1"/>
</dbReference>
<evidence type="ECO:0000313" key="5">
    <source>
        <dbReference type="EMBL" id="OHT17539.1"/>
    </source>
</evidence>
<name>A0A1J4L265_9EUKA</name>
<evidence type="ECO:0000256" key="2">
    <source>
        <dbReference type="PROSITE-ProRule" id="PRU00168"/>
    </source>
</evidence>
<dbReference type="Gene3D" id="1.10.840.10">
    <property type="entry name" value="Ras guanine-nucleotide exchange factors catalytic domain"/>
    <property type="match status" value="1"/>
</dbReference>
<organism evidence="5 6">
    <name type="scientific">Tritrichomonas foetus</name>
    <dbReference type="NCBI Taxonomy" id="1144522"/>
    <lineage>
        <taxon>Eukaryota</taxon>
        <taxon>Metamonada</taxon>
        <taxon>Parabasalia</taxon>
        <taxon>Tritrichomonadida</taxon>
        <taxon>Tritrichomonadidae</taxon>
        <taxon>Tritrichomonas</taxon>
    </lineage>
</organism>
<dbReference type="PANTHER" id="PTHR23113:SF99">
    <property type="entry name" value="RASGEF DOMAIN-CONTAINING PROTEIN"/>
    <property type="match status" value="1"/>
</dbReference>
<evidence type="ECO:0000259" key="4">
    <source>
        <dbReference type="PROSITE" id="PS50009"/>
    </source>
</evidence>
<evidence type="ECO:0000256" key="1">
    <source>
        <dbReference type="ARBA" id="ARBA00022658"/>
    </source>
</evidence>
<dbReference type="InterPro" id="IPR001895">
    <property type="entry name" value="RASGEF_cat_dom"/>
</dbReference>
<feature type="compositionally biased region" description="Polar residues" evidence="3">
    <location>
        <begin position="80"/>
        <end position="95"/>
    </location>
</feature>
<feature type="compositionally biased region" description="Polar residues" evidence="3">
    <location>
        <begin position="41"/>
        <end position="51"/>
    </location>
</feature>
<dbReference type="RefSeq" id="XP_068370675.1">
    <property type="nucleotide sequence ID" value="XM_068490784.1"/>
</dbReference>
<dbReference type="SMART" id="SM00147">
    <property type="entry name" value="RasGEF"/>
    <property type="match status" value="1"/>
</dbReference>
<gene>
    <name evidence="5" type="ORF">TRFO_02595</name>
</gene>
<dbReference type="EMBL" id="MLAK01000002">
    <property type="protein sequence ID" value="OHT17539.1"/>
    <property type="molecule type" value="Genomic_DNA"/>
</dbReference>
<proteinExistence type="predicted"/>
<feature type="compositionally biased region" description="Polar residues" evidence="3">
    <location>
        <begin position="1"/>
        <end position="18"/>
    </location>
</feature>
<keyword evidence="6" id="KW-1185">Reference proteome</keyword>
<dbReference type="InterPro" id="IPR023578">
    <property type="entry name" value="Ras_GEF_dom_sf"/>
</dbReference>
<accession>A0A1J4L265</accession>
<feature type="compositionally biased region" description="Low complexity" evidence="3">
    <location>
        <begin position="118"/>
        <end position="129"/>
    </location>
</feature>
<dbReference type="PROSITE" id="PS50009">
    <property type="entry name" value="RASGEF_CAT"/>
    <property type="match status" value="1"/>
</dbReference>